<dbReference type="OrthoDB" id="9791685at2"/>
<organism evidence="2 3">
    <name type="scientific">Methylocystis bryophila</name>
    <dbReference type="NCBI Taxonomy" id="655015"/>
    <lineage>
        <taxon>Bacteria</taxon>
        <taxon>Pseudomonadati</taxon>
        <taxon>Pseudomonadota</taxon>
        <taxon>Alphaproteobacteria</taxon>
        <taxon>Hyphomicrobiales</taxon>
        <taxon>Methylocystaceae</taxon>
        <taxon>Methylocystis</taxon>
    </lineage>
</organism>
<feature type="domain" description="CSD" evidence="1">
    <location>
        <begin position="29"/>
        <end position="94"/>
    </location>
</feature>
<dbReference type="RefSeq" id="WP_085773089.1">
    <property type="nucleotide sequence ID" value="NZ_AP027149.1"/>
</dbReference>
<evidence type="ECO:0000313" key="3">
    <source>
        <dbReference type="Proteomes" id="UP000193978"/>
    </source>
</evidence>
<accession>A0A1W6MZF4</accession>
<evidence type="ECO:0000259" key="1">
    <source>
        <dbReference type="PROSITE" id="PS51857"/>
    </source>
</evidence>
<dbReference type="CDD" id="cd04458">
    <property type="entry name" value="CSP_CDS"/>
    <property type="match status" value="2"/>
</dbReference>
<dbReference type="InterPro" id="IPR050181">
    <property type="entry name" value="Cold_shock_domain"/>
</dbReference>
<dbReference type="KEGG" id="mbry:B1812_19790"/>
<dbReference type="STRING" id="655015.B1812_19790"/>
<keyword evidence="3" id="KW-1185">Reference proteome</keyword>
<dbReference type="PRINTS" id="PR00050">
    <property type="entry name" value="COLDSHOCK"/>
</dbReference>
<dbReference type="EMBL" id="CP019948">
    <property type="protein sequence ID" value="ARN82948.1"/>
    <property type="molecule type" value="Genomic_DNA"/>
</dbReference>
<name>A0A1W6MZF4_9HYPH</name>
<dbReference type="SMART" id="SM00357">
    <property type="entry name" value="CSP"/>
    <property type="match status" value="2"/>
</dbReference>
<feature type="domain" description="CSD" evidence="1">
    <location>
        <begin position="121"/>
        <end position="186"/>
    </location>
</feature>
<dbReference type="InterPro" id="IPR011129">
    <property type="entry name" value="CSD"/>
</dbReference>
<dbReference type="GO" id="GO:0005829">
    <property type="term" value="C:cytosol"/>
    <property type="evidence" value="ECO:0007669"/>
    <property type="project" value="UniProtKB-ARBA"/>
</dbReference>
<gene>
    <name evidence="2" type="ORF">B1812_19790</name>
</gene>
<dbReference type="InterPro" id="IPR002059">
    <property type="entry name" value="CSP_DNA-bd"/>
</dbReference>
<dbReference type="SUPFAM" id="SSF50249">
    <property type="entry name" value="Nucleic acid-binding proteins"/>
    <property type="match status" value="2"/>
</dbReference>
<protein>
    <submittedName>
        <fullName evidence="2">Cold-shock protein</fullName>
    </submittedName>
</protein>
<dbReference type="Gene3D" id="2.40.50.140">
    <property type="entry name" value="Nucleic acid-binding proteins"/>
    <property type="match status" value="2"/>
</dbReference>
<dbReference type="GO" id="GO:0003676">
    <property type="term" value="F:nucleic acid binding"/>
    <property type="evidence" value="ECO:0007669"/>
    <property type="project" value="InterPro"/>
</dbReference>
<evidence type="ECO:0000313" key="2">
    <source>
        <dbReference type="EMBL" id="ARN82948.1"/>
    </source>
</evidence>
<dbReference type="Pfam" id="PF00313">
    <property type="entry name" value="CSD"/>
    <property type="match status" value="2"/>
</dbReference>
<proteinExistence type="predicted"/>
<dbReference type="PANTHER" id="PTHR11544">
    <property type="entry name" value="COLD SHOCK DOMAIN CONTAINING PROTEINS"/>
    <property type="match status" value="1"/>
</dbReference>
<dbReference type="InterPro" id="IPR012340">
    <property type="entry name" value="NA-bd_OB-fold"/>
</dbReference>
<reference evidence="2 3" key="1">
    <citation type="submission" date="2017-02" db="EMBL/GenBank/DDBJ databases">
        <authorList>
            <person name="Peterson S.W."/>
        </authorList>
    </citation>
    <scope>NUCLEOTIDE SEQUENCE [LARGE SCALE GENOMIC DNA]</scope>
    <source>
        <strain evidence="2 3">S285</strain>
    </source>
</reference>
<dbReference type="AlphaFoldDB" id="A0A1W6MZF4"/>
<sequence length="195" mass="20922">MGAKSEFIEGLNLLSTVAEGEESAVELFEIAGAIKWFDVSKGYGFIVPDGGAGDVLLHVTTLRRSGFQSAQEGARVVCEAQRGPKGLQVFRVISMDESTAVHPSQSSAGRTHVQVTPIGGYEIAIVKWFNRVKGFGFLTRGEGTDDIFLHMETVRRFGLAELKPGDSVLVRYGDGPKGLMAAEVRALDAKGPVSH</sequence>
<dbReference type="Proteomes" id="UP000193978">
    <property type="component" value="Chromosome"/>
</dbReference>
<dbReference type="PROSITE" id="PS51857">
    <property type="entry name" value="CSD_2"/>
    <property type="match status" value="2"/>
</dbReference>